<dbReference type="OrthoDB" id="1751882at2759"/>
<dbReference type="EMBL" id="PKSM01000119">
    <property type="protein sequence ID" value="POW10389.1"/>
    <property type="molecule type" value="Genomic_DNA"/>
</dbReference>
<dbReference type="AlphaFoldDB" id="A0A2S4VLN3"/>
<name>A0A2S4VLN3_9BASI</name>
<gene>
    <name evidence="1" type="ORF">PSHT_08789</name>
</gene>
<reference evidence="2" key="3">
    <citation type="journal article" date="2018" name="Mol. Plant Microbe Interact.">
        <title>Genome sequence resources for the wheat stripe rust pathogen (Puccinia striiformis f. sp. tritici) and the barley stripe rust pathogen (Puccinia striiformis f. sp. hordei).</title>
        <authorList>
            <person name="Xia C."/>
            <person name="Wang M."/>
            <person name="Yin C."/>
            <person name="Cornejo O.E."/>
            <person name="Hulbert S.H."/>
            <person name="Chen X."/>
        </authorList>
    </citation>
    <scope>NUCLEOTIDE SEQUENCE [LARGE SCALE GENOMIC DNA]</scope>
    <source>
        <strain evidence="2">93TX-2</strain>
    </source>
</reference>
<reference evidence="2" key="2">
    <citation type="journal article" date="2018" name="BMC Genomics">
        <title>Genomic insights into host adaptation between the wheat stripe rust pathogen (Puccinia striiformis f. sp. tritici) and the barley stripe rust pathogen (Puccinia striiformis f. sp. hordei).</title>
        <authorList>
            <person name="Xia C."/>
            <person name="Wang M."/>
            <person name="Yin C."/>
            <person name="Cornejo O.E."/>
            <person name="Hulbert S.H."/>
            <person name="Chen X."/>
        </authorList>
    </citation>
    <scope>NUCLEOTIDE SEQUENCE [LARGE SCALE GENOMIC DNA]</scope>
    <source>
        <strain evidence="2">93TX-2</strain>
    </source>
</reference>
<protein>
    <submittedName>
        <fullName evidence="1">Uncharacterized protein</fullName>
    </submittedName>
</protein>
<dbReference type="VEuPathDB" id="FungiDB:PSHT_08789"/>
<keyword evidence="2" id="KW-1185">Reference proteome</keyword>
<organism evidence="1 2">
    <name type="scientific">Puccinia striiformis</name>
    <dbReference type="NCBI Taxonomy" id="27350"/>
    <lineage>
        <taxon>Eukaryota</taxon>
        <taxon>Fungi</taxon>
        <taxon>Dikarya</taxon>
        <taxon>Basidiomycota</taxon>
        <taxon>Pucciniomycotina</taxon>
        <taxon>Pucciniomycetes</taxon>
        <taxon>Pucciniales</taxon>
        <taxon>Pucciniaceae</taxon>
        <taxon>Puccinia</taxon>
    </lineage>
</organism>
<sequence length="162" mass="19000">MEITCKIVPLSSYDVILGCDWISTFVLSTNWPKNGWYLCDTNDSPVLFCPKATCLSNIKSHTLNVLQDVSIEQLSQYCFRKEMKKTHNELFVCLPVPVALQTLINFIRMKLIKKRKSIGKENNFLDQFHPDEIHQCFFVVLFRWDLGNRSPRAFRPFFRHPV</sequence>
<reference evidence="1 2" key="1">
    <citation type="submission" date="2017-12" db="EMBL/GenBank/DDBJ databases">
        <title>Gene loss provides genomic basis for host adaptation in cereal stripe rust fungi.</title>
        <authorList>
            <person name="Xia C."/>
        </authorList>
    </citation>
    <scope>NUCLEOTIDE SEQUENCE [LARGE SCALE GENOMIC DNA]</scope>
    <source>
        <strain evidence="1 2">93TX-2</strain>
    </source>
</reference>
<evidence type="ECO:0000313" key="1">
    <source>
        <dbReference type="EMBL" id="POW10389.1"/>
    </source>
</evidence>
<evidence type="ECO:0000313" key="2">
    <source>
        <dbReference type="Proteomes" id="UP000238274"/>
    </source>
</evidence>
<accession>A0A2S4VLN3</accession>
<proteinExistence type="predicted"/>
<dbReference type="Proteomes" id="UP000238274">
    <property type="component" value="Unassembled WGS sequence"/>
</dbReference>
<comment type="caution">
    <text evidence="1">The sequence shown here is derived from an EMBL/GenBank/DDBJ whole genome shotgun (WGS) entry which is preliminary data.</text>
</comment>